<sequence length="51" mass="5891">MESCSLKMLQMATNWGVNTSLIVCKDMNRNKNLSEFIECKEHKMSQILAQI</sequence>
<reference evidence="1" key="1">
    <citation type="submission" date="2014-11" db="EMBL/GenBank/DDBJ databases">
        <authorList>
            <person name="Amaro Gonzalez C."/>
        </authorList>
    </citation>
    <scope>NUCLEOTIDE SEQUENCE</scope>
</reference>
<dbReference type="AlphaFoldDB" id="A0A0E9PBT6"/>
<evidence type="ECO:0000313" key="1">
    <source>
        <dbReference type="EMBL" id="JAH01722.1"/>
    </source>
</evidence>
<protein>
    <submittedName>
        <fullName evidence="1">Uncharacterized protein</fullName>
    </submittedName>
</protein>
<name>A0A0E9PBT6_ANGAN</name>
<organism evidence="1">
    <name type="scientific">Anguilla anguilla</name>
    <name type="common">European freshwater eel</name>
    <name type="synonym">Muraena anguilla</name>
    <dbReference type="NCBI Taxonomy" id="7936"/>
    <lineage>
        <taxon>Eukaryota</taxon>
        <taxon>Metazoa</taxon>
        <taxon>Chordata</taxon>
        <taxon>Craniata</taxon>
        <taxon>Vertebrata</taxon>
        <taxon>Euteleostomi</taxon>
        <taxon>Actinopterygii</taxon>
        <taxon>Neopterygii</taxon>
        <taxon>Teleostei</taxon>
        <taxon>Anguilliformes</taxon>
        <taxon>Anguillidae</taxon>
        <taxon>Anguilla</taxon>
    </lineage>
</organism>
<reference evidence="1" key="2">
    <citation type="journal article" date="2015" name="Fish Shellfish Immunol.">
        <title>Early steps in the European eel (Anguilla anguilla)-Vibrio vulnificus interaction in the gills: Role of the RtxA13 toxin.</title>
        <authorList>
            <person name="Callol A."/>
            <person name="Pajuelo D."/>
            <person name="Ebbesson L."/>
            <person name="Teles M."/>
            <person name="MacKenzie S."/>
            <person name="Amaro C."/>
        </authorList>
    </citation>
    <scope>NUCLEOTIDE SEQUENCE</scope>
</reference>
<proteinExistence type="predicted"/>
<accession>A0A0E9PBT6</accession>
<dbReference type="EMBL" id="GBXM01106855">
    <property type="protein sequence ID" value="JAH01722.1"/>
    <property type="molecule type" value="Transcribed_RNA"/>
</dbReference>